<dbReference type="GO" id="GO:0016020">
    <property type="term" value="C:membrane"/>
    <property type="evidence" value="ECO:0007669"/>
    <property type="project" value="TreeGrafter"/>
</dbReference>
<dbReference type="SUPFAM" id="SSF48065">
    <property type="entry name" value="DBL homology domain (DH-domain)"/>
    <property type="match status" value="1"/>
</dbReference>
<dbReference type="InterPro" id="IPR001331">
    <property type="entry name" value="GDS_CDC24_CS"/>
</dbReference>
<reference evidence="10 11" key="1">
    <citation type="submission" date="2019-04" db="EMBL/GenBank/DDBJ databases">
        <authorList>
            <consortium name="Wellcome Sanger Institute Data Sharing"/>
        </authorList>
    </citation>
    <scope>NUCLEOTIDE SEQUENCE [LARGE SCALE GENOMIC DNA]</scope>
</reference>
<dbReference type="SMART" id="SM00324">
    <property type="entry name" value="RhoGAP"/>
    <property type="match status" value="1"/>
</dbReference>
<dbReference type="PROSITE" id="PS50010">
    <property type="entry name" value="DH_2"/>
    <property type="match status" value="1"/>
</dbReference>
<dbReference type="Gene3D" id="2.30.29.30">
    <property type="entry name" value="Pleckstrin-homology domain (PH domain)/Phosphotyrosine-binding domain (PTB)"/>
    <property type="match status" value="1"/>
</dbReference>
<dbReference type="GO" id="GO:0043197">
    <property type="term" value="C:dendritic spine"/>
    <property type="evidence" value="ECO:0007669"/>
    <property type="project" value="UniProtKB-SubCell"/>
</dbReference>
<dbReference type="Pfam" id="PF00621">
    <property type="entry name" value="RhoGEF"/>
    <property type="match status" value="1"/>
</dbReference>
<evidence type="ECO:0000256" key="4">
    <source>
        <dbReference type="ARBA" id="ARBA00022658"/>
    </source>
</evidence>
<keyword evidence="6" id="KW-0966">Cell projection</keyword>
<dbReference type="Proteomes" id="UP000694397">
    <property type="component" value="Chromosome 13"/>
</dbReference>
<dbReference type="OrthoDB" id="2155291at2759"/>
<name>A0A8C9SQW4_SCLFO</name>
<dbReference type="InterPro" id="IPR008936">
    <property type="entry name" value="Rho_GTPase_activation_prot"/>
</dbReference>
<dbReference type="GO" id="GO:0035556">
    <property type="term" value="P:intracellular signal transduction"/>
    <property type="evidence" value="ECO:0007669"/>
    <property type="project" value="InterPro"/>
</dbReference>
<proteinExistence type="predicted"/>
<evidence type="ECO:0000256" key="1">
    <source>
        <dbReference type="ARBA" id="ARBA00004489"/>
    </source>
</evidence>
<dbReference type="PANTHER" id="PTHR23182:SF6">
    <property type="entry name" value="ACTIVE BREAKPOINT CLUSTER REGION-RELATED PROTEIN-LIKE"/>
    <property type="match status" value="1"/>
</dbReference>
<evidence type="ECO:0000256" key="3">
    <source>
        <dbReference type="ARBA" id="ARBA00022468"/>
    </source>
</evidence>
<feature type="domain" description="Rho-GAP" evidence="9">
    <location>
        <begin position="618"/>
        <end position="805"/>
    </location>
</feature>
<dbReference type="Ensembl" id="ENSSFOT00015036516.2">
    <property type="protein sequence ID" value="ENSSFOP00015036124.2"/>
    <property type="gene ID" value="ENSSFOG00015022986.2"/>
</dbReference>
<dbReference type="GeneTree" id="ENSGT00940000153491"/>
<dbReference type="SUPFAM" id="SSF50729">
    <property type="entry name" value="PH domain-like"/>
    <property type="match status" value="1"/>
</dbReference>
<organism evidence="10 11">
    <name type="scientific">Scleropages formosus</name>
    <name type="common">Asian bonytongue</name>
    <name type="synonym">Osteoglossum formosum</name>
    <dbReference type="NCBI Taxonomy" id="113540"/>
    <lineage>
        <taxon>Eukaryota</taxon>
        <taxon>Metazoa</taxon>
        <taxon>Chordata</taxon>
        <taxon>Craniata</taxon>
        <taxon>Vertebrata</taxon>
        <taxon>Euteleostomi</taxon>
        <taxon>Actinopterygii</taxon>
        <taxon>Neopterygii</taxon>
        <taxon>Teleostei</taxon>
        <taxon>Osteoglossocephala</taxon>
        <taxon>Osteoglossomorpha</taxon>
        <taxon>Osteoglossiformes</taxon>
        <taxon>Osteoglossidae</taxon>
        <taxon>Scleropages</taxon>
    </lineage>
</organism>
<dbReference type="Gene3D" id="1.20.900.10">
    <property type="entry name" value="Dbl homology (DH) domain"/>
    <property type="match status" value="1"/>
</dbReference>
<evidence type="ECO:0000259" key="9">
    <source>
        <dbReference type="PROSITE" id="PS50238"/>
    </source>
</evidence>
<evidence type="ECO:0000313" key="10">
    <source>
        <dbReference type="Ensembl" id="ENSSFOP00015036124.2"/>
    </source>
</evidence>
<dbReference type="InterPro" id="IPR037769">
    <property type="entry name" value="Abr/Bcr"/>
</dbReference>
<evidence type="ECO:0000256" key="6">
    <source>
        <dbReference type="ARBA" id="ARBA00023273"/>
    </source>
</evidence>
<sequence length="862" mass="96724">MDVYKEAMDYLQTCNIAGVNETETDLVEDVFGAEAEDSFTTTALQADGADLPETPTDLSPDVLLDRRLQVLQNILKHEQQYLSELETLLTPMKALKASASTSQPVLSSQQVETLFYQVPELRDLHRDFYSRLRDRLGLRSDLQPDQDKPQGQGATHPPVGDLFLKMVSQLGVYRGFIDNYESAVDIVRTCTQAEPRFRTLAESMMSSKGPDNSRTEYTLEALLYKPLDRVTKTTLVLHDLLKHTPLNHPDHSLLQEALRISSSFLSGVNEDSHCKRAVTLSKGMRRQLMRDGFVVDMCEGEHSLRHLFLYTDLLLCTKLKGGAAGKPAQYRFSWYLPLPGLRLFWGPVKERPVDLQQRVLAMRGKMFQIREELQQRGAKGLGPRTLDRSYKKLQQCELWLFTHAPLFSLELHSPSGKSHTIMLPSLFELEEWRDAIESLRGKNQETVPPDLLALTSSCVKLRMTQQPRLQSLLQDFRDEDLRGTLGVVVHSACGLQYPASLSVHLEADGYQFFDNAAQTRPSLSSLEPQWDEEFSLLVDGAHCLRLLSVKHPESRESSKGVQVLARSCIQLDPALLKRWRKTTVSLGPVEVSISLRYSAHPLVPPSSTPTQQPPVFGVHIATLAQQEGVLVPHVVRSCAEEVERRGLEEVGIYRISGATSDIQALKSIFNINVRDAMSRLRSLDVNTVSGALKLYFRELPESLIPAEHFQNLAAALDITDVSIKKEAILSILHSCPDVNRNTFLFLLHHLQRVAERQHLNKMSLLNLATVFGPSLVRPPAMMLGQSAPQVDISQEVVVQVSDRSLYSAVVLLHTPSPGESHPLGVFVQVQVVFFYLQCQDLPRPLALAPLEREDEEPADTIL</sequence>
<dbReference type="GO" id="GO:0005085">
    <property type="term" value="F:guanyl-nucleotide exchange factor activity"/>
    <property type="evidence" value="ECO:0007669"/>
    <property type="project" value="UniProtKB-KW"/>
</dbReference>
<dbReference type="PANTHER" id="PTHR23182">
    <property type="entry name" value="BREAKPOINT CLUSTER REGION PROTEIN BCR"/>
    <property type="match status" value="1"/>
</dbReference>
<keyword evidence="4" id="KW-0344">Guanine-nucleotide releasing factor</keyword>
<evidence type="ECO:0000259" key="8">
    <source>
        <dbReference type="PROSITE" id="PS50010"/>
    </source>
</evidence>
<dbReference type="InterPro" id="IPR035899">
    <property type="entry name" value="DBL_dom_sf"/>
</dbReference>
<reference evidence="10" key="2">
    <citation type="submission" date="2025-08" db="UniProtKB">
        <authorList>
            <consortium name="Ensembl"/>
        </authorList>
    </citation>
    <scope>IDENTIFICATION</scope>
</reference>
<keyword evidence="5" id="KW-0770">Synapse</keyword>
<dbReference type="InterPro" id="IPR011993">
    <property type="entry name" value="PH-like_dom_sf"/>
</dbReference>
<keyword evidence="3" id="KW-0343">GTPase activation</keyword>
<dbReference type="Gene3D" id="1.10.555.10">
    <property type="entry name" value="Rho GTPase activation protein"/>
    <property type="match status" value="1"/>
</dbReference>
<dbReference type="PROSITE" id="PS00741">
    <property type="entry name" value="DH_1"/>
    <property type="match status" value="1"/>
</dbReference>
<dbReference type="CDD" id="cd00160">
    <property type="entry name" value="RhoGEF"/>
    <property type="match status" value="1"/>
</dbReference>
<evidence type="ECO:0000256" key="5">
    <source>
        <dbReference type="ARBA" id="ARBA00023018"/>
    </source>
</evidence>
<dbReference type="InterPro" id="IPR000198">
    <property type="entry name" value="RhoGAP_dom"/>
</dbReference>
<dbReference type="Pfam" id="PF00620">
    <property type="entry name" value="RhoGAP"/>
    <property type="match status" value="1"/>
</dbReference>
<protein>
    <submittedName>
        <fullName evidence="10">Si:dkey-33c9.6</fullName>
    </submittedName>
</protein>
<gene>
    <name evidence="10" type="primary">si:dkey-33c9.6</name>
</gene>
<reference evidence="10" key="3">
    <citation type="submission" date="2025-09" db="UniProtKB">
        <authorList>
            <consortium name="Ensembl"/>
        </authorList>
    </citation>
    <scope>IDENTIFICATION</scope>
</reference>
<feature type="domain" description="C2" evidence="7">
    <location>
        <begin position="465"/>
        <end position="584"/>
    </location>
</feature>
<feature type="domain" description="DH" evidence="8">
    <location>
        <begin position="66"/>
        <end position="271"/>
    </location>
</feature>
<evidence type="ECO:0000313" key="11">
    <source>
        <dbReference type="Proteomes" id="UP000694397"/>
    </source>
</evidence>
<evidence type="ECO:0000256" key="2">
    <source>
        <dbReference type="ARBA" id="ARBA00004552"/>
    </source>
</evidence>
<dbReference type="SUPFAM" id="SSF48350">
    <property type="entry name" value="GTPase activation domain, GAP"/>
    <property type="match status" value="1"/>
</dbReference>
<dbReference type="SMART" id="SM00325">
    <property type="entry name" value="RhoGEF"/>
    <property type="match status" value="1"/>
</dbReference>
<comment type="subcellular location">
    <subcellularLocation>
        <location evidence="1">Cell projection</location>
        <location evidence="1">Axon</location>
    </subcellularLocation>
    <subcellularLocation>
        <location evidence="2">Cell projection</location>
        <location evidence="2">Dendritic spine</location>
    </subcellularLocation>
</comment>
<dbReference type="GO" id="GO:0005096">
    <property type="term" value="F:GTPase activator activity"/>
    <property type="evidence" value="ECO:0007669"/>
    <property type="project" value="UniProtKB-KW"/>
</dbReference>
<dbReference type="PROSITE" id="PS50238">
    <property type="entry name" value="RHOGAP"/>
    <property type="match status" value="1"/>
</dbReference>
<keyword evidence="11" id="KW-1185">Reference proteome</keyword>
<dbReference type="InterPro" id="IPR000219">
    <property type="entry name" value="DH_dom"/>
</dbReference>
<dbReference type="PROSITE" id="PS50004">
    <property type="entry name" value="C2"/>
    <property type="match status" value="1"/>
</dbReference>
<accession>A0A8C9SQW4</accession>
<evidence type="ECO:0000259" key="7">
    <source>
        <dbReference type="PROSITE" id="PS50004"/>
    </source>
</evidence>
<dbReference type="InterPro" id="IPR000008">
    <property type="entry name" value="C2_dom"/>
</dbReference>
<dbReference type="GO" id="GO:0030424">
    <property type="term" value="C:axon"/>
    <property type="evidence" value="ECO:0007669"/>
    <property type="project" value="UniProtKB-SubCell"/>
</dbReference>
<dbReference type="AlphaFoldDB" id="A0A8C9SQW4"/>